<proteinExistence type="predicted"/>
<dbReference type="Gene3D" id="3.40.50.2000">
    <property type="entry name" value="Glycogen Phosphorylase B"/>
    <property type="match status" value="2"/>
</dbReference>
<dbReference type="RefSeq" id="WP_227323297.1">
    <property type="nucleotide sequence ID" value="NZ_JAESVB010000015.1"/>
</dbReference>
<evidence type="ECO:0000313" key="4">
    <source>
        <dbReference type="Proteomes" id="UP000708298"/>
    </source>
</evidence>
<name>A0A964E0L8_9PROT</name>
<dbReference type="Proteomes" id="UP000708298">
    <property type="component" value="Unassembled WGS sequence"/>
</dbReference>
<accession>A0A964E0L8</accession>
<dbReference type="Pfam" id="PF13439">
    <property type="entry name" value="Glyco_transf_4"/>
    <property type="match status" value="1"/>
</dbReference>
<keyword evidence="4" id="KW-1185">Reference proteome</keyword>
<dbReference type="GO" id="GO:0009103">
    <property type="term" value="P:lipopolysaccharide biosynthetic process"/>
    <property type="evidence" value="ECO:0007669"/>
    <property type="project" value="TreeGrafter"/>
</dbReference>
<dbReference type="AlphaFoldDB" id="A0A964E0L8"/>
<sequence length="364" mass="38992">MKTAPVYVNGRYLTQPVTGVQRFAAEIVRAIDGLVLSGEWPATTLLTPPMDAAAPPLSDTAGLTLPARTVGRRQGQMWEQIDLPRAARGGTLINLGNTAPLLSGSGQIIVIHDAGVFDTPYSYSWKFRLWYKGLQHALARMGTRIVTVSEFSRQRIAASLGIDPARIAVIYEGADHIKRIAADETVLARHGLTRGGYALVVGSRAAHKNLSALEGVVHALRKRGMVVAMTGGGNRAVFQDTADQAAFCQLGRASDAELRTLYENAACLLFPSRYEGFGLPPVEAMICGCPVIATRGGAVEEICGEDALYFTMDDPASLVGAIERLLDEPGLRGDLSARGLLRAEKLSWLASARLLGDVTRRIAA</sequence>
<reference evidence="3" key="1">
    <citation type="journal article" date="2021" name="Microorganisms">
        <title>Acidisoma silvae sp. nov. and Acidisomacellulosilytica sp. nov., Two Acidophilic Bacteria Isolated from Decaying Wood, Hydrolyzing Cellulose and Producing Poly-3-hydroxybutyrate.</title>
        <authorList>
            <person name="Mieszkin S."/>
            <person name="Pouder E."/>
            <person name="Uroz S."/>
            <person name="Simon-Colin C."/>
            <person name="Alain K."/>
        </authorList>
    </citation>
    <scope>NUCLEOTIDE SEQUENCE</scope>
    <source>
        <strain evidence="3">HW T2.11</strain>
    </source>
</reference>
<evidence type="ECO:0000256" key="1">
    <source>
        <dbReference type="ARBA" id="ARBA00022679"/>
    </source>
</evidence>
<dbReference type="SUPFAM" id="SSF53756">
    <property type="entry name" value="UDP-Glycosyltransferase/glycogen phosphorylase"/>
    <property type="match status" value="1"/>
</dbReference>
<gene>
    <name evidence="3" type="ORF">ASILVAE211_20815</name>
</gene>
<protein>
    <submittedName>
        <fullName evidence="3">Glycosyltransferase family 4 protein</fullName>
    </submittedName>
</protein>
<feature type="domain" description="Glycosyltransferase subfamily 4-like N-terminal" evidence="2">
    <location>
        <begin position="107"/>
        <end position="175"/>
    </location>
</feature>
<keyword evidence="1" id="KW-0808">Transferase</keyword>
<comment type="caution">
    <text evidence="3">The sequence shown here is derived from an EMBL/GenBank/DDBJ whole genome shotgun (WGS) entry which is preliminary data.</text>
</comment>
<reference evidence="3" key="2">
    <citation type="submission" date="2021-01" db="EMBL/GenBank/DDBJ databases">
        <authorList>
            <person name="Mieszkin S."/>
            <person name="Pouder E."/>
            <person name="Alain K."/>
        </authorList>
    </citation>
    <scope>NUCLEOTIDE SEQUENCE</scope>
    <source>
        <strain evidence="3">HW T2.11</strain>
    </source>
</reference>
<dbReference type="PANTHER" id="PTHR46401:SF2">
    <property type="entry name" value="GLYCOSYLTRANSFERASE WBBK-RELATED"/>
    <property type="match status" value="1"/>
</dbReference>
<dbReference type="Pfam" id="PF13692">
    <property type="entry name" value="Glyco_trans_1_4"/>
    <property type="match status" value="1"/>
</dbReference>
<evidence type="ECO:0000313" key="3">
    <source>
        <dbReference type="EMBL" id="MCB8877650.1"/>
    </source>
</evidence>
<dbReference type="InterPro" id="IPR028098">
    <property type="entry name" value="Glyco_trans_4-like_N"/>
</dbReference>
<dbReference type="PANTHER" id="PTHR46401">
    <property type="entry name" value="GLYCOSYLTRANSFERASE WBBK-RELATED"/>
    <property type="match status" value="1"/>
</dbReference>
<dbReference type="GO" id="GO:0016757">
    <property type="term" value="F:glycosyltransferase activity"/>
    <property type="evidence" value="ECO:0007669"/>
    <property type="project" value="TreeGrafter"/>
</dbReference>
<dbReference type="CDD" id="cd03809">
    <property type="entry name" value="GT4_MtfB-like"/>
    <property type="match status" value="1"/>
</dbReference>
<organism evidence="3 4">
    <name type="scientific">Acidisoma silvae</name>
    <dbReference type="NCBI Taxonomy" id="2802396"/>
    <lineage>
        <taxon>Bacteria</taxon>
        <taxon>Pseudomonadati</taxon>
        <taxon>Pseudomonadota</taxon>
        <taxon>Alphaproteobacteria</taxon>
        <taxon>Acetobacterales</taxon>
        <taxon>Acidocellaceae</taxon>
        <taxon>Acidisoma</taxon>
    </lineage>
</organism>
<evidence type="ECO:0000259" key="2">
    <source>
        <dbReference type="Pfam" id="PF13439"/>
    </source>
</evidence>
<dbReference type="EMBL" id="JAESVB010000015">
    <property type="protein sequence ID" value="MCB8877650.1"/>
    <property type="molecule type" value="Genomic_DNA"/>
</dbReference>